<proteinExistence type="predicted"/>
<keyword evidence="4 5" id="KW-0472">Membrane</keyword>
<keyword evidence="2 5" id="KW-0812">Transmembrane</keyword>
<feature type="transmembrane region" description="Helical" evidence="5">
    <location>
        <begin position="12"/>
        <end position="31"/>
    </location>
</feature>
<name>A0A387B6N6_9MICO</name>
<dbReference type="EMBL" id="CP032630">
    <property type="protein sequence ID" value="AYF99424.1"/>
    <property type="molecule type" value="Genomic_DNA"/>
</dbReference>
<gene>
    <name evidence="7" type="ORF">D7I47_03625</name>
</gene>
<evidence type="ECO:0000313" key="8">
    <source>
        <dbReference type="Proteomes" id="UP000278886"/>
    </source>
</evidence>
<dbReference type="Proteomes" id="UP000278886">
    <property type="component" value="Chromosome"/>
</dbReference>
<evidence type="ECO:0000256" key="3">
    <source>
        <dbReference type="ARBA" id="ARBA00022989"/>
    </source>
</evidence>
<dbReference type="InterPro" id="IPR049453">
    <property type="entry name" value="Memb_transporter_dom"/>
</dbReference>
<evidence type="ECO:0000313" key="7">
    <source>
        <dbReference type="EMBL" id="AYF99424.1"/>
    </source>
</evidence>
<feature type="domain" description="Integral membrane bound transporter" evidence="6">
    <location>
        <begin position="23"/>
        <end position="144"/>
    </location>
</feature>
<dbReference type="AlphaFoldDB" id="A0A387B6N6"/>
<accession>A0A387B6N6</accession>
<evidence type="ECO:0000259" key="6">
    <source>
        <dbReference type="Pfam" id="PF13515"/>
    </source>
</evidence>
<feature type="transmembrane region" description="Helical" evidence="5">
    <location>
        <begin position="61"/>
        <end position="79"/>
    </location>
</feature>
<evidence type="ECO:0000256" key="1">
    <source>
        <dbReference type="ARBA" id="ARBA00004141"/>
    </source>
</evidence>
<comment type="subcellular location">
    <subcellularLocation>
        <location evidence="1">Membrane</location>
        <topology evidence="1">Multi-pass membrane protein</topology>
    </subcellularLocation>
</comment>
<dbReference type="OrthoDB" id="5198202at2"/>
<evidence type="ECO:0000256" key="5">
    <source>
        <dbReference type="SAM" id="Phobius"/>
    </source>
</evidence>
<keyword evidence="8" id="KW-1185">Reference proteome</keyword>
<sequence>MAGRRVWESLPAITQILVAVAAAYAIAHWGFGHAVPLLAVTVTINSLGFTRDARPVRVAETVLGILLGIALGDALALLVGRGLWQLVVVLAVVFVVGRAVSANPAFAVAAAVPSALVVLLPEPDGGPFTRSLDGLIGGAVALLATALVPRDPRRAAARDGRALFSVLEESLAGVVDALADADPAAAELALSRLRRTQPLVDAWATSLDSAISVARISPWVHRQLPELRRDARVAAAADLTARHLRTIARRSEFLVRDGRSRPELASVVSQLATAVRLLGLELDDAELAGSARTELTHLAARLDPASLIPGAGASDVTVLLLLRPLAVDLLVATALTPGEARSLLPPVD</sequence>
<evidence type="ECO:0000256" key="2">
    <source>
        <dbReference type="ARBA" id="ARBA00022692"/>
    </source>
</evidence>
<protein>
    <submittedName>
        <fullName evidence="7">FUSC family protein</fullName>
    </submittedName>
</protein>
<reference evidence="8" key="1">
    <citation type="submission" date="2018-09" db="EMBL/GenBank/DDBJ databases">
        <title>Genome sequencing of strain 2DFWR-13.</title>
        <authorList>
            <person name="Heo J."/>
            <person name="Kim S.-J."/>
            <person name="Kwon S.-W."/>
        </authorList>
    </citation>
    <scope>NUCLEOTIDE SEQUENCE [LARGE SCALE GENOMIC DNA]</scope>
    <source>
        <strain evidence="8">2DFWR-13</strain>
    </source>
</reference>
<evidence type="ECO:0000256" key="4">
    <source>
        <dbReference type="ARBA" id="ARBA00023136"/>
    </source>
</evidence>
<dbReference type="GO" id="GO:0016020">
    <property type="term" value="C:membrane"/>
    <property type="evidence" value="ECO:0007669"/>
    <property type="project" value="UniProtKB-SubCell"/>
</dbReference>
<organism evidence="7 8">
    <name type="scientific">Protaetiibacter intestinalis</name>
    <dbReference type="NCBI Taxonomy" id="2419774"/>
    <lineage>
        <taxon>Bacteria</taxon>
        <taxon>Bacillati</taxon>
        <taxon>Actinomycetota</taxon>
        <taxon>Actinomycetes</taxon>
        <taxon>Micrococcales</taxon>
        <taxon>Microbacteriaceae</taxon>
        <taxon>Protaetiibacter</taxon>
    </lineage>
</organism>
<dbReference type="KEGG" id="lyd:D7I47_03625"/>
<keyword evidence="3 5" id="KW-1133">Transmembrane helix</keyword>
<dbReference type="Pfam" id="PF13515">
    <property type="entry name" value="FUSC_2"/>
    <property type="match status" value="1"/>
</dbReference>